<keyword evidence="2 3" id="KW-0413">Isomerase</keyword>
<dbReference type="NCBIfam" id="NF002571">
    <property type="entry name" value="PRK02220.1"/>
    <property type="match status" value="1"/>
</dbReference>
<proteinExistence type="inferred from homology"/>
<dbReference type="InterPro" id="IPR014347">
    <property type="entry name" value="Tautomerase/MIF_sf"/>
</dbReference>
<protein>
    <recommendedName>
        <fullName evidence="3">Tautomerase</fullName>
        <ecNumber evidence="3">5.3.2.-</ecNumber>
    </recommendedName>
</protein>
<dbReference type="PANTHER" id="PTHR35530">
    <property type="entry name" value="TAUTOMERASE-RELATED"/>
    <property type="match status" value="1"/>
</dbReference>
<dbReference type="EMBL" id="JBHRSL010000010">
    <property type="protein sequence ID" value="MFC3052893.1"/>
    <property type="molecule type" value="Genomic_DNA"/>
</dbReference>
<dbReference type="NCBIfam" id="TIGR00013">
    <property type="entry name" value="taut"/>
    <property type="match status" value="1"/>
</dbReference>
<evidence type="ECO:0000256" key="2">
    <source>
        <dbReference type="ARBA" id="ARBA00023235"/>
    </source>
</evidence>
<name>A0ABV7D6R1_9PROT</name>
<comment type="caution">
    <text evidence="5">The sequence shown here is derived from an EMBL/GenBank/DDBJ whole genome shotgun (WGS) entry which is preliminary data.</text>
</comment>
<gene>
    <name evidence="5" type="ORF">ACFOKA_13340</name>
</gene>
<reference evidence="6" key="1">
    <citation type="journal article" date="2019" name="Int. J. Syst. Evol. Microbiol.">
        <title>The Global Catalogue of Microorganisms (GCM) 10K type strain sequencing project: providing services to taxonomists for standard genome sequencing and annotation.</title>
        <authorList>
            <consortium name="The Broad Institute Genomics Platform"/>
            <consortium name="The Broad Institute Genome Sequencing Center for Infectious Disease"/>
            <person name="Wu L."/>
            <person name="Ma J."/>
        </authorList>
    </citation>
    <scope>NUCLEOTIDE SEQUENCE [LARGE SCALE GENOMIC DNA]</scope>
    <source>
        <strain evidence="6">KCTC 62164</strain>
    </source>
</reference>
<organism evidence="5 6">
    <name type="scientific">Kordiimonas pumila</name>
    <dbReference type="NCBI Taxonomy" id="2161677"/>
    <lineage>
        <taxon>Bacteria</taxon>
        <taxon>Pseudomonadati</taxon>
        <taxon>Pseudomonadota</taxon>
        <taxon>Alphaproteobacteria</taxon>
        <taxon>Kordiimonadales</taxon>
        <taxon>Kordiimonadaceae</taxon>
        <taxon>Kordiimonas</taxon>
    </lineage>
</organism>
<sequence>MPIVNISILEGRDDAAKARLIAEVTDAVEHSIGASREAIRVLINEIPASHWGTAGVPKSQNNQNKK</sequence>
<evidence type="ECO:0000256" key="1">
    <source>
        <dbReference type="ARBA" id="ARBA00006723"/>
    </source>
</evidence>
<feature type="domain" description="4-oxalocrotonate tautomerase-like" evidence="4">
    <location>
        <begin position="2"/>
        <end position="59"/>
    </location>
</feature>
<evidence type="ECO:0000313" key="5">
    <source>
        <dbReference type="EMBL" id="MFC3052893.1"/>
    </source>
</evidence>
<dbReference type="RefSeq" id="WP_194213472.1">
    <property type="nucleotide sequence ID" value="NZ_CP061205.1"/>
</dbReference>
<comment type="similarity">
    <text evidence="1 3">Belongs to the 4-oxalocrotonate tautomerase family.</text>
</comment>
<dbReference type="EC" id="5.3.2.-" evidence="3"/>
<dbReference type="NCBIfam" id="NF002524">
    <property type="entry name" value="PRK01964.1"/>
    <property type="match status" value="1"/>
</dbReference>
<dbReference type="Pfam" id="PF01361">
    <property type="entry name" value="Tautomerase"/>
    <property type="match status" value="1"/>
</dbReference>
<dbReference type="GO" id="GO:0016853">
    <property type="term" value="F:isomerase activity"/>
    <property type="evidence" value="ECO:0007669"/>
    <property type="project" value="UniProtKB-KW"/>
</dbReference>
<keyword evidence="6" id="KW-1185">Reference proteome</keyword>
<dbReference type="Gene3D" id="3.30.429.10">
    <property type="entry name" value="Macrophage Migration Inhibitory Factor"/>
    <property type="match status" value="1"/>
</dbReference>
<evidence type="ECO:0000256" key="3">
    <source>
        <dbReference type="RuleBase" id="RU362032"/>
    </source>
</evidence>
<dbReference type="InterPro" id="IPR018191">
    <property type="entry name" value="4-OT"/>
</dbReference>
<dbReference type="InterPro" id="IPR004370">
    <property type="entry name" value="4-OT-like_dom"/>
</dbReference>
<evidence type="ECO:0000259" key="4">
    <source>
        <dbReference type="Pfam" id="PF01361"/>
    </source>
</evidence>
<accession>A0ABV7D6R1</accession>
<dbReference type="Proteomes" id="UP001595444">
    <property type="component" value="Unassembled WGS sequence"/>
</dbReference>
<dbReference type="PANTHER" id="PTHR35530:SF1">
    <property type="entry name" value="2-HYDROXYMUCONATE TAUTOMERASE"/>
    <property type="match status" value="1"/>
</dbReference>
<evidence type="ECO:0000313" key="6">
    <source>
        <dbReference type="Proteomes" id="UP001595444"/>
    </source>
</evidence>
<dbReference type="SUPFAM" id="SSF55331">
    <property type="entry name" value="Tautomerase/MIF"/>
    <property type="match status" value="1"/>
</dbReference>